<comment type="caution">
    <text evidence="1">The sequence shown here is derived from an EMBL/GenBank/DDBJ whole genome shotgun (WGS) entry which is preliminary data.</text>
</comment>
<organism evidence="1 2">
    <name type="scientific">Colletotrichum plurivorum</name>
    <dbReference type="NCBI Taxonomy" id="2175906"/>
    <lineage>
        <taxon>Eukaryota</taxon>
        <taxon>Fungi</taxon>
        <taxon>Dikarya</taxon>
        <taxon>Ascomycota</taxon>
        <taxon>Pezizomycotina</taxon>
        <taxon>Sordariomycetes</taxon>
        <taxon>Hypocreomycetidae</taxon>
        <taxon>Glomerellales</taxon>
        <taxon>Glomerellaceae</taxon>
        <taxon>Colletotrichum</taxon>
        <taxon>Colletotrichum orchidearum species complex</taxon>
    </lineage>
</organism>
<keyword evidence="2" id="KW-1185">Reference proteome</keyword>
<reference evidence="1" key="1">
    <citation type="journal article" date="2020" name="Phytopathology">
        <title>Genome Sequence Resources of Colletotrichum truncatum, C. plurivorum, C. musicola, and C. sojae: Four Species Pathogenic to Soybean (Glycine max).</title>
        <authorList>
            <person name="Rogerio F."/>
            <person name="Boufleur T.R."/>
            <person name="Ciampi-Guillardi M."/>
            <person name="Sukno S.A."/>
            <person name="Thon M.R."/>
            <person name="Massola Junior N.S."/>
            <person name="Baroncelli R."/>
        </authorList>
    </citation>
    <scope>NUCLEOTIDE SEQUENCE</scope>
    <source>
        <strain evidence="1">LFN00145</strain>
    </source>
</reference>
<gene>
    <name evidence="1" type="ORF">CPLU01_15188</name>
</gene>
<sequence length="251" mass="27197">MMSPSKETNGLPPRLGLLFLASSSLFSHTVFATSFKPSDCVGTVTSFPNCDNLDAILTKCNKVTGKQASIDCFCPQEVLNAYVGCKGEARQCVLGNDFDSFFDKEIANWHDACDPYLKQPATTPTVAVPTATLEMAECRSYAESCAALSRATAACTSSFKRPADVTSCRCESSLISLASVCEIDGSSRCLMQTPVTSEIWEFKNCDGAKTFSDDDPVSLVAHSFRALSRSSRSTQARIVCRLCLTRRRNVA</sequence>
<dbReference type="AlphaFoldDB" id="A0A8H6JDF5"/>
<evidence type="ECO:0000313" key="1">
    <source>
        <dbReference type="EMBL" id="KAF6811015.1"/>
    </source>
</evidence>
<accession>A0A8H6JDF5</accession>
<protein>
    <submittedName>
        <fullName evidence="1">Uncharacterized protein</fullName>
    </submittedName>
</protein>
<dbReference type="EMBL" id="WIGO01000476">
    <property type="protein sequence ID" value="KAF6811015.1"/>
    <property type="molecule type" value="Genomic_DNA"/>
</dbReference>
<evidence type="ECO:0000313" key="2">
    <source>
        <dbReference type="Proteomes" id="UP000654918"/>
    </source>
</evidence>
<name>A0A8H6JDF5_9PEZI</name>
<proteinExistence type="predicted"/>
<dbReference type="Proteomes" id="UP000654918">
    <property type="component" value="Unassembled WGS sequence"/>
</dbReference>